<evidence type="ECO:0000313" key="1">
    <source>
        <dbReference type="EMBL" id="CSA88363.1"/>
    </source>
</evidence>
<name>A0A655PEA2_VIBCL</name>
<organism evidence="1 2">
    <name type="scientific">Vibrio cholerae</name>
    <dbReference type="NCBI Taxonomy" id="666"/>
    <lineage>
        <taxon>Bacteria</taxon>
        <taxon>Pseudomonadati</taxon>
        <taxon>Pseudomonadota</taxon>
        <taxon>Gammaproteobacteria</taxon>
        <taxon>Vibrionales</taxon>
        <taxon>Vibrionaceae</taxon>
        <taxon>Vibrio</taxon>
    </lineage>
</organism>
<reference evidence="1 2" key="1">
    <citation type="submission" date="2015-07" db="EMBL/GenBank/DDBJ databases">
        <authorList>
            <consortium name="Pathogen Informatics"/>
        </authorList>
    </citation>
    <scope>NUCLEOTIDE SEQUENCE [LARGE SCALE GENOMIC DNA]</scope>
    <source>
        <strain evidence="1 2">A51</strain>
    </source>
</reference>
<dbReference type="Proteomes" id="UP000044806">
    <property type="component" value="Unassembled WGS sequence"/>
</dbReference>
<dbReference type="EMBL" id="CWOW01000014">
    <property type="protein sequence ID" value="CSA88363.1"/>
    <property type="molecule type" value="Genomic_DNA"/>
</dbReference>
<dbReference type="AlphaFoldDB" id="A0A655PEA2"/>
<accession>A0A655PEA2</accession>
<sequence>MGCLAETVIQRIQPFGNVVIRLFGIPLLDIHQLDELFFGNCFFFHRFGKALS</sequence>
<evidence type="ECO:0000313" key="2">
    <source>
        <dbReference type="Proteomes" id="UP000044806"/>
    </source>
</evidence>
<proteinExistence type="predicted"/>
<gene>
    <name evidence="1" type="ORF">ERS013165_02672</name>
</gene>
<protein>
    <submittedName>
        <fullName evidence="1">Uncharacterized protein</fullName>
    </submittedName>
</protein>